<keyword evidence="1" id="KW-0732">Signal</keyword>
<comment type="caution">
    <text evidence="2">The sequence shown here is derived from an EMBL/GenBank/DDBJ whole genome shotgun (WGS) entry which is preliminary data.</text>
</comment>
<accession>A0ABR2QZJ8</accession>
<sequence>MGLCVPACVLIICVLLLATTIAAMMGWLNGFGPQDIRAGVHKLRDALDGGYCDPRYSSCGTGRPFLSYAAPPPF</sequence>
<name>A0ABR2QZJ8_9ROSI</name>
<evidence type="ECO:0000256" key="1">
    <source>
        <dbReference type="SAM" id="SignalP"/>
    </source>
</evidence>
<dbReference type="Proteomes" id="UP001396334">
    <property type="component" value="Unassembled WGS sequence"/>
</dbReference>
<dbReference type="EMBL" id="JBBPBN010000029">
    <property type="protein sequence ID" value="KAK9006119.1"/>
    <property type="molecule type" value="Genomic_DNA"/>
</dbReference>
<feature type="signal peptide" evidence="1">
    <location>
        <begin position="1"/>
        <end position="22"/>
    </location>
</feature>
<keyword evidence="3" id="KW-1185">Reference proteome</keyword>
<evidence type="ECO:0000313" key="2">
    <source>
        <dbReference type="EMBL" id="KAK9006119.1"/>
    </source>
</evidence>
<evidence type="ECO:0000313" key="3">
    <source>
        <dbReference type="Proteomes" id="UP001396334"/>
    </source>
</evidence>
<organism evidence="2 3">
    <name type="scientific">Hibiscus sabdariffa</name>
    <name type="common">roselle</name>
    <dbReference type="NCBI Taxonomy" id="183260"/>
    <lineage>
        <taxon>Eukaryota</taxon>
        <taxon>Viridiplantae</taxon>
        <taxon>Streptophyta</taxon>
        <taxon>Embryophyta</taxon>
        <taxon>Tracheophyta</taxon>
        <taxon>Spermatophyta</taxon>
        <taxon>Magnoliopsida</taxon>
        <taxon>eudicotyledons</taxon>
        <taxon>Gunneridae</taxon>
        <taxon>Pentapetalae</taxon>
        <taxon>rosids</taxon>
        <taxon>malvids</taxon>
        <taxon>Malvales</taxon>
        <taxon>Malvaceae</taxon>
        <taxon>Malvoideae</taxon>
        <taxon>Hibiscus</taxon>
    </lineage>
</organism>
<gene>
    <name evidence="2" type="ORF">V6N11_035164</name>
</gene>
<feature type="chain" id="PRO_5047247084" evidence="1">
    <location>
        <begin position="23"/>
        <end position="74"/>
    </location>
</feature>
<proteinExistence type="predicted"/>
<protein>
    <submittedName>
        <fullName evidence="2">Uncharacterized protein</fullName>
    </submittedName>
</protein>
<reference evidence="2 3" key="1">
    <citation type="journal article" date="2024" name="G3 (Bethesda)">
        <title>Genome assembly of Hibiscus sabdariffa L. provides insights into metabolisms of medicinal natural products.</title>
        <authorList>
            <person name="Kim T."/>
        </authorList>
    </citation>
    <scope>NUCLEOTIDE SEQUENCE [LARGE SCALE GENOMIC DNA]</scope>
    <source>
        <strain evidence="2">TK-2024</strain>
        <tissue evidence="2">Old leaves</tissue>
    </source>
</reference>